<dbReference type="PANTHER" id="PTHR21708:SF25">
    <property type="entry name" value="PROTEIN PAM1-RELATED"/>
    <property type="match status" value="1"/>
</dbReference>
<feature type="compositionally biased region" description="Low complexity" evidence="1">
    <location>
        <begin position="331"/>
        <end position="357"/>
    </location>
</feature>
<dbReference type="EMBL" id="KB908482">
    <property type="protein sequence ID" value="EOA91078.1"/>
    <property type="molecule type" value="Genomic_DNA"/>
</dbReference>
<evidence type="ECO:0000259" key="3">
    <source>
        <dbReference type="Pfam" id="PF08546"/>
    </source>
</evidence>
<dbReference type="InterPro" id="IPR008927">
    <property type="entry name" value="6-PGluconate_DH-like_C_sf"/>
</dbReference>
<dbReference type="OrthoDB" id="5302359at2759"/>
<feature type="compositionally biased region" description="Polar residues" evidence="1">
    <location>
        <begin position="557"/>
        <end position="574"/>
    </location>
</feature>
<feature type="region of interest" description="Disordered" evidence="1">
    <location>
        <begin position="331"/>
        <end position="421"/>
    </location>
</feature>
<dbReference type="Pfam" id="PF02558">
    <property type="entry name" value="ApbA"/>
    <property type="match status" value="1"/>
</dbReference>
<reference evidence="4 5" key="1">
    <citation type="journal article" date="2012" name="PLoS Pathog.">
        <title>Diverse lifestyles and strategies of plant pathogenesis encoded in the genomes of eighteen Dothideomycetes fungi.</title>
        <authorList>
            <person name="Ohm R.A."/>
            <person name="Feau N."/>
            <person name="Henrissat B."/>
            <person name="Schoch C.L."/>
            <person name="Horwitz B.A."/>
            <person name="Barry K.W."/>
            <person name="Condon B.J."/>
            <person name="Copeland A.C."/>
            <person name="Dhillon B."/>
            <person name="Glaser F."/>
            <person name="Hesse C.N."/>
            <person name="Kosti I."/>
            <person name="LaButti K."/>
            <person name="Lindquist E.A."/>
            <person name="Lucas S."/>
            <person name="Salamov A.A."/>
            <person name="Bradshaw R.E."/>
            <person name="Ciuffetti L."/>
            <person name="Hamelin R.C."/>
            <person name="Kema G.H.J."/>
            <person name="Lawrence C."/>
            <person name="Scott J.A."/>
            <person name="Spatafora J.W."/>
            <person name="Turgeon B.G."/>
            <person name="de Wit P.J.G.M."/>
            <person name="Zhong S."/>
            <person name="Goodwin S.B."/>
            <person name="Grigoriev I.V."/>
        </authorList>
    </citation>
    <scope>NUCLEOTIDE SEQUENCE [LARGE SCALE GENOMIC DNA]</scope>
    <source>
        <strain evidence="5">28A</strain>
    </source>
</reference>
<dbReference type="FunFam" id="3.40.50.720:FF:000424">
    <property type="entry name" value="Meiotically up-regulated gene 72 protein"/>
    <property type="match status" value="1"/>
</dbReference>
<dbReference type="PANTHER" id="PTHR21708">
    <property type="entry name" value="PROBABLE 2-DEHYDROPANTOATE 2-REDUCTASE"/>
    <property type="match status" value="1"/>
</dbReference>
<keyword evidence="5" id="KW-1185">Reference proteome</keyword>
<sequence>MAPAVPRLRILSVGGNAVSAFLSWRLQATNACDVTLVWKSGYESVAQYGITFKSSLYGNERFKPHAVVRTPEDAAHSSKQPFDYVVLCVKALPDVYDIANIIESVVSPQHTCILMNTTHSLGVESYLEQRFPTNVVLSLVSGAEISQLGASEFEHKGATDVWVGPANKNANIPPQIQSDMAEALSMTLNSGQVHCKVSHNIRQQQYERMIGPIAFHPASVVFETPNHAELIEKVGVKPLVNGVLDEMLALAKASDCSFPADFREKTFQDMIRPQEHNSTMWMDFEAKRPMEIETYLGAPLKLAQEAGVAVPRIETLYATLHHINITNRNRPAAPAVAPNQPPQNGMQPPPRMSSAPMPRGPPSQAAMMNGNGPVKGGPRPDSRAPSVNGGPPMMRRGPPPGPNGYPPRMNGGPNGQRRSSLEENGNLEEFSHLMLYDDMVPDGPNGGPYESAGNSSNNVSLRERELMLRQRELQIREQEMNMRRAPGGPVGRGGGGGGGGGGPMRPAMGPGPGMGRGRPPPPASMAGFDDDDDGEDFFDPMGGRAPMIDPDNFDMMSVTSRRNRSAPSAKQIRQNPEGAGYGPAPNRGPRNPFSRPGMSKNRSSARMMADVPGLHDSIMNNPLMGYSSDRYGHVDRGAIGAQSRTNSLTSARLDEISGGAGYGVYPTPNGRRVSQSPGNPMSPGGGRPGGRPSPPNGFPPNGMSPNGRPSPPGMAQPRHPGLENAGAPQQVEQHAGVSNLYPPKSRPQVRSLTGSASNSSAALDSENSAHSSQSSLGPRPPVGVR</sequence>
<evidence type="ECO:0000313" key="5">
    <source>
        <dbReference type="Proteomes" id="UP000016935"/>
    </source>
</evidence>
<feature type="compositionally biased region" description="Gly residues" evidence="1">
    <location>
        <begin position="488"/>
        <end position="503"/>
    </location>
</feature>
<feature type="compositionally biased region" description="Polar residues" evidence="1">
    <location>
        <begin position="748"/>
        <end position="776"/>
    </location>
</feature>
<dbReference type="RefSeq" id="XP_008021730.1">
    <property type="nucleotide sequence ID" value="XM_008023539.1"/>
</dbReference>
<accession>R0KE00</accession>
<dbReference type="Proteomes" id="UP000016935">
    <property type="component" value="Unassembled WGS sequence"/>
</dbReference>
<dbReference type="InterPro" id="IPR013328">
    <property type="entry name" value="6PGD_dom2"/>
</dbReference>
<dbReference type="InterPro" id="IPR013752">
    <property type="entry name" value="KPA_reductase"/>
</dbReference>
<feature type="region of interest" description="Disordered" evidence="1">
    <location>
        <begin position="440"/>
        <end position="460"/>
    </location>
</feature>
<dbReference type="FunFam" id="1.10.1040.10:FF:000017">
    <property type="entry name" value="2-dehydropantoate 2-reductase"/>
    <property type="match status" value="1"/>
</dbReference>
<dbReference type="AlphaFoldDB" id="R0KE00"/>
<evidence type="ECO:0000313" key="4">
    <source>
        <dbReference type="EMBL" id="EOA91078.1"/>
    </source>
</evidence>
<dbReference type="Gene3D" id="1.10.1040.10">
    <property type="entry name" value="N-(1-d-carboxylethyl)-l-norvaline Dehydrogenase, domain 2"/>
    <property type="match status" value="1"/>
</dbReference>
<feature type="compositionally biased region" description="Acidic residues" evidence="1">
    <location>
        <begin position="528"/>
        <end position="538"/>
    </location>
</feature>
<feature type="region of interest" description="Disordered" evidence="1">
    <location>
        <begin position="478"/>
        <end position="609"/>
    </location>
</feature>
<dbReference type="Pfam" id="PF08546">
    <property type="entry name" value="ApbA_C"/>
    <property type="match status" value="1"/>
</dbReference>
<dbReference type="GeneID" id="19399975"/>
<dbReference type="Gene3D" id="3.40.50.720">
    <property type="entry name" value="NAD(P)-binding Rossmann-like Domain"/>
    <property type="match status" value="1"/>
</dbReference>
<dbReference type="eggNOG" id="ENOG502QT3Z">
    <property type="taxonomic scope" value="Eukaryota"/>
</dbReference>
<dbReference type="HOGENOM" id="CLU_021479_0_0_1"/>
<dbReference type="SUPFAM" id="SSF48179">
    <property type="entry name" value="6-phosphogluconate dehydrogenase C-terminal domain-like"/>
    <property type="match status" value="1"/>
</dbReference>
<evidence type="ECO:0000259" key="2">
    <source>
        <dbReference type="Pfam" id="PF02558"/>
    </source>
</evidence>
<dbReference type="STRING" id="671987.R0KE00"/>
<feature type="domain" description="Ketopantoate reductase C-terminal" evidence="3">
    <location>
        <begin position="200"/>
        <end position="323"/>
    </location>
</feature>
<evidence type="ECO:0000256" key="1">
    <source>
        <dbReference type="SAM" id="MobiDB-lite"/>
    </source>
</evidence>
<dbReference type="InterPro" id="IPR013332">
    <property type="entry name" value="KPR_N"/>
</dbReference>
<dbReference type="InterPro" id="IPR051402">
    <property type="entry name" value="KPR-Related"/>
</dbReference>
<feature type="region of interest" description="Disordered" evidence="1">
    <location>
        <begin position="625"/>
        <end position="785"/>
    </location>
</feature>
<name>R0KE00_EXST2</name>
<reference evidence="4 5" key="2">
    <citation type="journal article" date="2013" name="PLoS Genet.">
        <title>Comparative genome structure, secondary metabolite, and effector coding capacity across Cochliobolus pathogens.</title>
        <authorList>
            <person name="Condon B.J."/>
            <person name="Leng Y."/>
            <person name="Wu D."/>
            <person name="Bushley K.E."/>
            <person name="Ohm R.A."/>
            <person name="Otillar R."/>
            <person name="Martin J."/>
            <person name="Schackwitz W."/>
            <person name="Grimwood J."/>
            <person name="MohdZainudin N."/>
            <person name="Xue C."/>
            <person name="Wang R."/>
            <person name="Manning V.A."/>
            <person name="Dhillon B."/>
            <person name="Tu Z.J."/>
            <person name="Steffenson B.J."/>
            <person name="Salamov A."/>
            <person name="Sun H."/>
            <person name="Lowry S."/>
            <person name="LaButti K."/>
            <person name="Han J."/>
            <person name="Copeland A."/>
            <person name="Lindquist E."/>
            <person name="Barry K."/>
            <person name="Schmutz J."/>
            <person name="Baker S.E."/>
            <person name="Ciuffetti L.M."/>
            <person name="Grigoriev I.V."/>
            <person name="Zhong S."/>
            <person name="Turgeon B.G."/>
        </authorList>
    </citation>
    <scope>NUCLEOTIDE SEQUENCE [LARGE SCALE GENOMIC DNA]</scope>
    <source>
        <strain evidence="5">28A</strain>
    </source>
</reference>
<proteinExistence type="predicted"/>
<feature type="domain" description="Ketopantoate reductase N-terminal" evidence="2">
    <location>
        <begin position="10"/>
        <end position="167"/>
    </location>
</feature>
<evidence type="ECO:0008006" key="6">
    <source>
        <dbReference type="Google" id="ProtNLM"/>
    </source>
</evidence>
<dbReference type="GO" id="GO:0005737">
    <property type="term" value="C:cytoplasm"/>
    <property type="evidence" value="ECO:0007669"/>
    <property type="project" value="TreeGrafter"/>
</dbReference>
<organism evidence="4 5">
    <name type="scientific">Exserohilum turcicum (strain 28A)</name>
    <name type="common">Northern leaf blight fungus</name>
    <name type="synonym">Setosphaeria turcica</name>
    <dbReference type="NCBI Taxonomy" id="671987"/>
    <lineage>
        <taxon>Eukaryota</taxon>
        <taxon>Fungi</taxon>
        <taxon>Dikarya</taxon>
        <taxon>Ascomycota</taxon>
        <taxon>Pezizomycotina</taxon>
        <taxon>Dothideomycetes</taxon>
        <taxon>Pleosporomycetidae</taxon>
        <taxon>Pleosporales</taxon>
        <taxon>Pleosporineae</taxon>
        <taxon>Pleosporaceae</taxon>
        <taxon>Exserohilum</taxon>
    </lineage>
</organism>
<gene>
    <name evidence="4" type="ORF">SETTUDRAFT_166911</name>
</gene>
<protein>
    <recommendedName>
        <fullName evidence="6">2-dehydropantoate 2-reductase</fullName>
    </recommendedName>
</protein>